<comment type="caution">
    <text evidence="1">The sequence shown here is derived from an EMBL/GenBank/DDBJ whole genome shotgun (WGS) entry which is preliminary data.</text>
</comment>
<accession>A0A8J5FAR2</accession>
<sequence length="244" mass="27102">MVTSVDVVEVEVVAGALLEAEEEVKTTIKIVIGVETVMTGEALPALHFSLEIRHFLGCKKKQPIVTLSTCEAEYIAASSCVSHAIWLRSLLKEIKFEQSEATQICIDNKSTIALGKNPVYHQRRKHIDIHFHSIREHVKNKDVELVYVKTNDQLPSIVKRPVPTVAYGWVVEDRCSKISSGNKEAPQWHFSQRDDDHGCSNCIPSDIGGEQTPCRLLMARSQGVVVVVSSSATRKAKMLELMGI</sequence>
<evidence type="ECO:0008006" key="3">
    <source>
        <dbReference type="Google" id="ProtNLM"/>
    </source>
</evidence>
<proteinExistence type="predicted"/>
<evidence type="ECO:0000313" key="2">
    <source>
        <dbReference type="Proteomes" id="UP000734854"/>
    </source>
</evidence>
<reference evidence="1 2" key="1">
    <citation type="submission" date="2020-08" db="EMBL/GenBank/DDBJ databases">
        <title>Plant Genome Project.</title>
        <authorList>
            <person name="Zhang R.-G."/>
        </authorList>
    </citation>
    <scope>NUCLEOTIDE SEQUENCE [LARGE SCALE GENOMIC DNA]</scope>
    <source>
        <tissue evidence="1">Rhizome</tissue>
    </source>
</reference>
<name>A0A8J5FAR2_ZINOF</name>
<gene>
    <name evidence="1" type="ORF">ZIOFF_063127</name>
</gene>
<evidence type="ECO:0000313" key="1">
    <source>
        <dbReference type="EMBL" id="KAG6479659.1"/>
    </source>
</evidence>
<dbReference type="CDD" id="cd09272">
    <property type="entry name" value="RNase_HI_RT_Ty1"/>
    <property type="match status" value="1"/>
</dbReference>
<dbReference type="AlphaFoldDB" id="A0A8J5FAR2"/>
<keyword evidence="2" id="KW-1185">Reference proteome</keyword>
<protein>
    <recommendedName>
        <fullName evidence="3">Retrovirus-related Pol polyprotein from transposon TNT 1-94</fullName>
    </recommendedName>
</protein>
<dbReference type="PANTHER" id="PTHR11439">
    <property type="entry name" value="GAG-POL-RELATED RETROTRANSPOSON"/>
    <property type="match status" value="1"/>
</dbReference>
<dbReference type="Proteomes" id="UP000734854">
    <property type="component" value="Unassembled WGS sequence"/>
</dbReference>
<dbReference type="PANTHER" id="PTHR11439:SF517">
    <property type="entry name" value="CYSTEINE-RICH RLK (RECEPTOR-LIKE PROTEIN KINASE) 8"/>
    <property type="match status" value="1"/>
</dbReference>
<organism evidence="1 2">
    <name type="scientific">Zingiber officinale</name>
    <name type="common">Ginger</name>
    <name type="synonym">Amomum zingiber</name>
    <dbReference type="NCBI Taxonomy" id="94328"/>
    <lineage>
        <taxon>Eukaryota</taxon>
        <taxon>Viridiplantae</taxon>
        <taxon>Streptophyta</taxon>
        <taxon>Embryophyta</taxon>
        <taxon>Tracheophyta</taxon>
        <taxon>Spermatophyta</taxon>
        <taxon>Magnoliopsida</taxon>
        <taxon>Liliopsida</taxon>
        <taxon>Zingiberales</taxon>
        <taxon>Zingiberaceae</taxon>
        <taxon>Zingiber</taxon>
    </lineage>
</organism>
<dbReference type="EMBL" id="JACMSC010000017">
    <property type="protein sequence ID" value="KAG6479659.1"/>
    <property type="molecule type" value="Genomic_DNA"/>
</dbReference>